<dbReference type="Gene3D" id="2.40.50.100">
    <property type="match status" value="1"/>
</dbReference>
<evidence type="ECO:0000256" key="8">
    <source>
        <dbReference type="RuleBase" id="RU364072"/>
    </source>
</evidence>
<comment type="pathway">
    <text evidence="1 8">Lipid metabolism; fatty acid biosynthesis.</text>
</comment>
<dbReference type="PROSITE" id="PS00188">
    <property type="entry name" value="BIOTIN"/>
    <property type="match status" value="1"/>
</dbReference>
<accession>A0ABT4D9T6</accession>
<dbReference type="EMBL" id="JAPQFJ010000010">
    <property type="protein sequence ID" value="MCY6959072.1"/>
    <property type="molecule type" value="Genomic_DNA"/>
</dbReference>
<dbReference type="Pfam" id="PF00364">
    <property type="entry name" value="Biotin_lipoyl"/>
    <property type="match status" value="1"/>
</dbReference>
<reference evidence="11" key="1">
    <citation type="submission" date="2022-12" db="EMBL/GenBank/DDBJ databases">
        <title>Clostridium sp. nov., isolated from industrial wastewater.</title>
        <authorList>
            <person name="Jiayan W."/>
        </authorList>
    </citation>
    <scope>NUCLEOTIDE SEQUENCE</scope>
    <source>
        <strain evidence="11">ZC22-4</strain>
    </source>
</reference>
<dbReference type="PANTHER" id="PTHR45266:SF3">
    <property type="entry name" value="OXALOACETATE DECARBOXYLASE ALPHA CHAIN"/>
    <property type="match status" value="1"/>
</dbReference>
<dbReference type="RefSeq" id="WP_268061494.1">
    <property type="nucleotide sequence ID" value="NZ_JAPQFJ010000010.1"/>
</dbReference>
<evidence type="ECO:0000256" key="6">
    <source>
        <dbReference type="ARBA" id="ARBA00023160"/>
    </source>
</evidence>
<keyword evidence="6 8" id="KW-0275">Fatty acid biosynthesis</keyword>
<dbReference type="GO" id="GO:0003989">
    <property type="term" value="F:acetyl-CoA carboxylase activity"/>
    <property type="evidence" value="ECO:0007669"/>
    <property type="project" value="UniProtKB-EC"/>
</dbReference>
<evidence type="ECO:0000256" key="4">
    <source>
        <dbReference type="ARBA" id="ARBA00022832"/>
    </source>
</evidence>
<evidence type="ECO:0000256" key="5">
    <source>
        <dbReference type="ARBA" id="ARBA00023098"/>
    </source>
</evidence>
<gene>
    <name evidence="11" type="primary">accB</name>
    <name evidence="11" type="ORF">OW729_10690</name>
</gene>
<comment type="caution">
    <text evidence="11">The sequence shown here is derived from an EMBL/GenBank/DDBJ whole genome shotgun (WGS) entry which is preliminary data.</text>
</comment>
<dbReference type="PROSITE" id="PS50968">
    <property type="entry name" value="BIOTINYL_LIPOYL"/>
    <property type="match status" value="1"/>
</dbReference>
<feature type="compositionally biased region" description="Polar residues" evidence="9">
    <location>
        <begin position="36"/>
        <end position="48"/>
    </location>
</feature>
<dbReference type="NCBIfam" id="TIGR00531">
    <property type="entry name" value="BCCP"/>
    <property type="match status" value="1"/>
</dbReference>
<dbReference type="InterPro" id="IPR050709">
    <property type="entry name" value="Biotin_Carboxyl_Carrier/Decarb"/>
</dbReference>
<proteinExistence type="predicted"/>
<dbReference type="InterPro" id="IPR000089">
    <property type="entry name" value="Biotin_lipoyl"/>
</dbReference>
<comment type="function">
    <text evidence="8">This protein is a component of the acetyl coenzyme A carboxylase complex; first, biotin carboxylase catalyzes the carboxylation of the carrier protein and then the transcarboxylase transfers the carboxyl group to form malonyl-CoA.</text>
</comment>
<evidence type="ECO:0000256" key="2">
    <source>
        <dbReference type="ARBA" id="ARBA00017562"/>
    </source>
</evidence>
<organism evidence="11 12">
    <name type="scientific">Clostridium brassicae</name>
    <dbReference type="NCBI Taxonomy" id="2999072"/>
    <lineage>
        <taxon>Bacteria</taxon>
        <taxon>Bacillati</taxon>
        <taxon>Bacillota</taxon>
        <taxon>Clostridia</taxon>
        <taxon>Eubacteriales</taxon>
        <taxon>Clostridiaceae</taxon>
        <taxon>Clostridium</taxon>
    </lineage>
</organism>
<dbReference type="CDD" id="cd06850">
    <property type="entry name" value="biotinyl_domain"/>
    <property type="match status" value="1"/>
</dbReference>
<feature type="domain" description="Lipoyl-binding" evidence="10">
    <location>
        <begin position="83"/>
        <end position="159"/>
    </location>
</feature>
<dbReference type="InterPro" id="IPR011053">
    <property type="entry name" value="Single_hybrid_motif"/>
</dbReference>
<evidence type="ECO:0000256" key="9">
    <source>
        <dbReference type="SAM" id="MobiDB-lite"/>
    </source>
</evidence>
<sequence length="161" mass="18168">MDTREICEIIKEISNSNLTFAEIKSKDMYIKLEKGGNNSSNRTINELDNSSKMEEISEIQHSKESAKEINKETANSVEEKKAFETINSPLVGTFYISPAPDKEAYVSVGSKVKKGDTVCIVEAMKLMNEIESPYDGEIVEVFIENEAMVEYNQPLFKIKVK</sequence>
<dbReference type="Proteomes" id="UP001144612">
    <property type="component" value="Unassembled WGS sequence"/>
</dbReference>
<dbReference type="InterPro" id="IPR001882">
    <property type="entry name" value="Biotin_BS"/>
</dbReference>
<evidence type="ECO:0000256" key="3">
    <source>
        <dbReference type="ARBA" id="ARBA00022516"/>
    </source>
</evidence>
<evidence type="ECO:0000256" key="1">
    <source>
        <dbReference type="ARBA" id="ARBA00005194"/>
    </source>
</evidence>
<dbReference type="SUPFAM" id="SSF51230">
    <property type="entry name" value="Single hybrid motif"/>
    <property type="match status" value="1"/>
</dbReference>
<keyword evidence="7 8" id="KW-0092">Biotin</keyword>
<dbReference type="PANTHER" id="PTHR45266">
    <property type="entry name" value="OXALOACETATE DECARBOXYLASE ALPHA CHAIN"/>
    <property type="match status" value="1"/>
</dbReference>
<evidence type="ECO:0000256" key="7">
    <source>
        <dbReference type="ARBA" id="ARBA00023267"/>
    </source>
</evidence>
<keyword evidence="4 8" id="KW-0276">Fatty acid metabolism</keyword>
<feature type="compositionally biased region" description="Basic and acidic residues" evidence="9">
    <location>
        <begin position="49"/>
        <end position="74"/>
    </location>
</feature>
<evidence type="ECO:0000259" key="10">
    <source>
        <dbReference type="PROSITE" id="PS50968"/>
    </source>
</evidence>
<protein>
    <recommendedName>
        <fullName evidence="2 8">Biotin carboxyl carrier protein of acetyl-CoA carboxylase</fullName>
    </recommendedName>
</protein>
<evidence type="ECO:0000313" key="11">
    <source>
        <dbReference type="EMBL" id="MCY6959072.1"/>
    </source>
</evidence>
<name>A0ABT4D9T6_9CLOT</name>
<feature type="region of interest" description="Disordered" evidence="9">
    <location>
        <begin position="34"/>
        <end position="74"/>
    </location>
</feature>
<keyword evidence="3 8" id="KW-0444">Lipid biosynthesis</keyword>
<keyword evidence="11" id="KW-0436">Ligase</keyword>
<dbReference type="InterPro" id="IPR001249">
    <property type="entry name" value="AcCoA_biotinCC"/>
</dbReference>
<evidence type="ECO:0000313" key="12">
    <source>
        <dbReference type="Proteomes" id="UP001144612"/>
    </source>
</evidence>
<dbReference type="PRINTS" id="PR01071">
    <property type="entry name" value="ACOABIOTINCC"/>
</dbReference>
<keyword evidence="12" id="KW-1185">Reference proteome</keyword>
<keyword evidence="5 8" id="KW-0443">Lipid metabolism</keyword>